<reference evidence="2" key="1">
    <citation type="submission" date="2019-01" db="EMBL/GenBank/DDBJ databases">
        <title>Cytophagaceae bacterium strain CAR-16.</title>
        <authorList>
            <person name="Chen W.-M."/>
        </authorList>
    </citation>
    <scope>NUCLEOTIDE SEQUENCE [LARGE SCALE GENOMIC DNA]</scope>
    <source>
        <strain evidence="2">WWJ-16</strain>
    </source>
</reference>
<dbReference type="SUPFAM" id="SSF110296">
    <property type="entry name" value="Oligoxyloglucan reducing end-specific cellobiohydrolase"/>
    <property type="match status" value="1"/>
</dbReference>
<keyword evidence="2" id="KW-1185">Reference proteome</keyword>
<dbReference type="AlphaFoldDB" id="A0A4Q1K6E0"/>
<dbReference type="InterPro" id="IPR015943">
    <property type="entry name" value="WD40/YVTN_repeat-like_dom_sf"/>
</dbReference>
<dbReference type="Gene3D" id="2.130.10.10">
    <property type="entry name" value="YVTN repeat-like/Quinoprotein amine dehydrogenase"/>
    <property type="match status" value="1"/>
</dbReference>
<dbReference type="PANTHER" id="PTHR47199">
    <property type="entry name" value="PHOTOSYSTEM II STABILITY/ASSEMBLY FACTOR HCF136, CHLOROPLASTIC"/>
    <property type="match status" value="1"/>
</dbReference>
<gene>
    <name evidence="1" type="ORF">EQG61_12395</name>
</gene>
<comment type="caution">
    <text evidence="1">The sequence shown here is derived from an EMBL/GenBank/DDBJ whole genome shotgun (WGS) entry which is preliminary data.</text>
</comment>
<proteinExistence type="predicted"/>
<evidence type="ECO:0000313" key="1">
    <source>
        <dbReference type="EMBL" id="RXR21515.1"/>
    </source>
</evidence>
<organism evidence="1 2">
    <name type="scientific">Flavobacterium stagni</name>
    <dbReference type="NCBI Taxonomy" id="2506421"/>
    <lineage>
        <taxon>Bacteria</taxon>
        <taxon>Pseudomonadati</taxon>
        <taxon>Bacteroidota</taxon>
        <taxon>Flavobacteriia</taxon>
        <taxon>Flavobacteriales</taxon>
        <taxon>Flavobacteriaceae</taxon>
        <taxon>Flavobacterium</taxon>
    </lineage>
</organism>
<protein>
    <submittedName>
        <fullName evidence="1">Oxidoreductase</fullName>
    </submittedName>
</protein>
<dbReference type="PROSITE" id="PS51257">
    <property type="entry name" value="PROKAR_LIPOPROTEIN"/>
    <property type="match status" value="1"/>
</dbReference>
<dbReference type="PANTHER" id="PTHR47199:SF2">
    <property type="entry name" value="PHOTOSYSTEM II STABILITY_ASSEMBLY FACTOR HCF136, CHLOROPLASTIC"/>
    <property type="match status" value="1"/>
</dbReference>
<dbReference type="EMBL" id="SBKN01000008">
    <property type="protein sequence ID" value="RXR21515.1"/>
    <property type="molecule type" value="Genomic_DNA"/>
</dbReference>
<evidence type="ECO:0000313" key="2">
    <source>
        <dbReference type="Proteomes" id="UP000289857"/>
    </source>
</evidence>
<sequence>MRTIIFSILTVIVFQSCSSTQNRVQSVQKEVVLNDTISIRALVVSKKQLWYAGSQSKAGTLFLDTKVHKQVHLPTPKKVEFRSLAYNNYDVFFLSIGNPAQLFAGTDQLHHLHEVYNEYHEKVFYDAIAFSDNQHGIAIGDPTDKALAVLLTSDGGKNWHRIPESDAPLLAEGEAAFAASNTNIITQKNTIWVITGGKKSRIWKSVDYGNHWQCIEIPIKQGGEMTGAFSAAFYNSKIGVAAGGDYSQQNSKDSNLVLTLDGGITWKKITYAEGPGYISCIQFVPGSQGKELVTTGAGGTYYSADQGAHWIQLDADATFYTLRFLDKSTYFAAGKNKIMKFTLVRGK</sequence>
<dbReference type="Proteomes" id="UP000289857">
    <property type="component" value="Unassembled WGS sequence"/>
</dbReference>
<dbReference type="RefSeq" id="WP_129462265.1">
    <property type="nucleotide sequence ID" value="NZ_SBKN01000008.1"/>
</dbReference>
<name>A0A4Q1K6E0_9FLAO</name>
<accession>A0A4Q1K6E0</accession>
<dbReference type="OrthoDB" id="9813892at2"/>